<organism evidence="2 3">
    <name type="scientific">Paraburkholderia monticola</name>
    <dbReference type="NCBI Taxonomy" id="1399968"/>
    <lineage>
        <taxon>Bacteria</taxon>
        <taxon>Pseudomonadati</taxon>
        <taxon>Pseudomonadota</taxon>
        <taxon>Betaproteobacteria</taxon>
        <taxon>Burkholderiales</taxon>
        <taxon>Burkholderiaceae</taxon>
        <taxon>Paraburkholderia</taxon>
    </lineage>
</organism>
<comment type="caution">
    <text evidence="2">The sequence shown here is derived from an EMBL/GenBank/DDBJ whole genome shotgun (WGS) entry which is preliminary data.</text>
</comment>
<sequence>MIISPPFLPESGLTSDDPTKPDPMTDAVDQFEIGHHGVWPVTFDRRSHCGIHLNPGEQPEPVRAIADGDVVVYRVCKNAISDGTPDSTTGQPALNSNAGFVLLKHTTDTGDGRTITYYSLYMHLLDMTNQEHIAPQSAPQSNGQPQTGSANALPAWLLNTGDGNDGKVQQGGGKKVYRKDILGYVGQHQGVAHLHFEIFMSSKDFTAWFDQAGHKVQLGEKSPVQPKSSDYWGHTYFVIQGPMTFVKQPAGKPAAWFPQVPGGSIATGDTLYVEAWFNLGRRYTRAWIDRGNSGKVTLLTRDAIADPYDNLNDSRNRPKRYEYDLYDRAMALYPTCPSDGYEMLRFGRILSANPTLAGTDRATWVAVPFDENGTLGYVDIAPDAIIKLSDADFPFFTGWQNVGDDNTPFTDAGRCDYASLCGLTGIQDSLPPAQPLEADPNNNDDANLQLASYIQNTDGVGEKLKGMVFKALSEWDPSTNKDRYKDLNDPYGFFGQQKDTNPDGYTNFTNFLSKFQFLDQTPLSGQELWFFHPLAFIRHFRKCEWLSATEIAQCVPRKMLSLHGTQFRQVTHPWTDAAPQGSAWESDLNAALRKYRISSTKERATHFLAQLMEESGWLTAVREFHGELATYNPWFGRGLIQLTKKPNYDAYGRFKKFPIDPAVPARFGDLTWNPEVQLANTNSVFNRHNCADSAGMYWQCRVMTAVGTNTLKATDEGGLKIETAIMASKSTNGNVVNQNINGLEHRLQSFVYIKYILLDLIEKGSSEELSFVWRRNTAQEPVLDPNGQPVLNPHTHHPKKAYMPTTHVIQVSLEKQYP</sequence>
<dbReference type="STRING" id="1399968.CI15_30295"/>
<dbReference type="OrthoDB" id="1242806at2"/>
<protein>
    <submittedName>
        <fullName evidence="2">Uncharacterized protein</fullName>
    </submittedName>
</protein>
<keyword evidence="3" id="KW-1185">Reference proteome</keyword>
<evidence type="ECO:0000313" key="2">
    <source>
        <dbReference type="EMBL" id="KXU83379.1"/>
    </source>
</evidence>
<dbReference type="RefSeq" id="WP_062135741.1">
    <property type="nucleotide sequence ID" value="NZ_LRBG01000038.1"/>
</dbReference>
<proteinExistence type="predicted"/>
<gene>
    <name evidence="2" type="ORF">CI15_30295</name>
</gene>
<dbReference type="Gene3D" id="1.10.530.10">
    <property type="match status" value="1"/>
</dbReference>
<dbReference type="Gene3D" id="2.70.70.10">
    <property type="entry name" value="Glucose Permease (Domain IIA)"/>
    <property type="match status" value="1"/>
</dbReference>
<evidence type="ECO:0000256" key="1">
    <source>
        <dbReference type="SAM" id="MobiDB-lite"/>
    </source>
</evidence>
<evidence type="ECO:0000313" key="3">
    <source>
        <dbReference type="Proteomes" id="UP000075613"/>
    </source>
</evidence>
<accession>A0A149PEB3</accession>
<dbReference type="CDD" id="cd12797">
    <property type="entry name" value="M23_peptidase"/>
    <property type="match status" value="1"/>
</dbReference>
<reference evidence="2 3" key="1">
    <citation type="journal article" date="2015" name="Int. J. Syst. Evol. Microbiol.">
        <title>Burkholderia monticola sp. nov., isolated from mountain soil.</title>
        <authorList>
            <person name="Baek I."/>
            <person name="Seo B."/>
            <person name="Lee I."/>
            <person name="Yi H."/>
            <person name="Chun J."/>
        </authorList>
    </citation>
    <scope>NUCLEOTIDE SEQUENCE [LARGE SCALE GENOMIC DNA]</scope>
    <source>
        <strain evidence="2 3">JC2948</strain>
    </source>
</reference>
<dbReference type="AlphaFoldDB" id="A0A149PEB3"/>
<dbReference type="Proteomes" id="UP000075613">
    <property type="component" value="Unassembled WGS sequence"/>
</dbReference>
<dbReference type="SUPFAM" id="SSF53955">
    <property type="entry name" value="Lysozyme-like"/>
    <property type="match status" value="1"/>
</dbReference>
<feature type="region of interest" description="Disordered" evidence="1">
    <location>
        <begin position="1"/>
        <end position="25"/>
    </location>
</feature>
<dbReference type="InterPro" id="IPR023346">
    <property type="entry name" value="Lysozyme-like_dom_sf"/>
</dbReference>
<name>A0A149PEB3_9BURK</name>
<dbReference type="InterPro" id="IPR011055">
    <property type="entry name" value="Dup_hybrid_motif"/>
</dbReference>
<dbReference type="EMBL" id="LRBG01000038">
    <property type="protein sequence ID" value="KXU83379.1"/>
    <property type="molecule type" value="Genomic_DNA"/>
</dbReference>